<dbReference type="AlphaFoldDB" id="G2PHY7"/>
<evidence type="ECO:0000313" key="1">
    <source>
        <dbReference type="EMBL" id="AEM88938.1"/>
    </source>
</evidence>
<organism evidence="1 2">
    <name type="scientific">Streptomyces violaceusniger (strain Tu 4113)</name>
    <dbReference type="NCBI Taxonomy" id="653045"/>
    <lineage>
        <taxon>Bacteria</taxon>
        <taxon>Bacillati</taxon>
        <taxon>Actinomycetota</taxon>
        <taxon>Actinomycetes</taxon>
        <taxon>Kitasatosporales</taxon>
        <taxon>Streptomycetaceae</taxon>
        <taxon>Streptomyces</taxon>
        <taxon>Streptomyces violaceusniger group</taxon>
    </lineage>
</organism>
<dbReference type="EMBL" id="CP002996">
    <property type="protein sequence ID" value="AEM88938.1"/>
    <property type="molecule type" value="Genomic_DNA"/>
</dbReference>
<keyword evidence="1" id="KW-0614">Plasmid</keyword>
<accession>G2PHY7</accession>
<reference evidence="1" key="1">
    <citation type="submission" date="2011-08" db="EMBL/GenBank/DDBJ databases">
        <title>Complete sequence of plasmid 2 of Streptomyces violaceusniger Tu 4113.</title>
        <authorList>
            <consortium name="US DOE Joint Genome Institute"/>
            <person name="Lucas S."/>
            <person name="Han J."/>
            <person name="Lapidus A."/>
            <person name="Cheng J.-F."/>
            <person name="Goodwin L."/>
            <person name="Pitluck S."/>
            <person name="Peters L."/>
            <person name="Ivanova N."/>
            <person name="Daligault H."/>
            <person name="Detter J.C."/>
            <person name="Han C."/>
            <person name="Tapia R."/>
            <person name="Land M."/>
            <person name="Hauser L."/>
            <person name="Kyrpides N."/>
            <person name="Ivanova N."/>
            <person name="Pagani I."/>
            <person name="Hagen A."/>
            <person name="Katz L."/>
            <person name="Fiedler H.-P."/>
            <person name="Keasling J."/>
            <person name="Fortman J."/>
            <person name="Woyke T."/>
        </authorList>
    </citation>
    <scope>NUCLEOTIDE SEQUENCE [LARGE SCALE GENOMIC DNA]</scope>
    <source>
        <strain evidence="1">Tu 4113</strain>
        <plasmid evidence="1">pSTRVI02</plasmid>
    </source>
</reference>
<dbReference type="KEGG" id="svl:Strvi_0165"/>
<gene>
    <name evidence="1" type="ORF">Strvi_0165</name>
</gene>
<evidence type="ECO:0000313" key="2">
    <source>
        <dbReference type="Proteomes" id="UP000008703"/>
    </source>
</evidence>
<keyword evidence="2" id="KW-1185">Reference proteome</keyword>
<name>G2PHY7_STRV4</name>
<sequence>MTVAEARTNGCLTCISRDRYEIESDLATGLYTVAGAAAAYSLPVRDVRRHVTECGAHVMEEDPEEPIDSPEAVMRLVIATCQALRDIVDRSTDRPGQAIRAIAELTKLLDLRARATGAIAAPGVNLAIAEGDGAQALAIGGPEWQSIVGALNDRLAAHPEARAVMAEALAEIPMGGDSGA</sequence>
<geneLocation type="plasmid" evidence="1 2">
    <name>pSTRVI02</name>
</geneLocation>
<dbReference type="Proteomes" id="UP000008703">
    <property type="component" value="Plasmid pSTRVI02"/>
</dbReference>
<dbReference type="HOGENOM" id="CLU_1495444_0_0_11"/>
<proteinExistence type="predicted"/>
<protein>
    <submittedName>
        <fullName evidence="1">Uncharacterized protein</fullName>
    </submittedName>
</protein>